<comment type="caution">
    <text evidence="15">The sequence shown here is derived from an EMBL/GenBank/DDBJ whole genome shotgun (WGS) entry which is preliminary data.</text>
</comment>
<evidence type="ECO:0000313" key="15">
    <source>
        <dbReference type="EMBL" id="GMH89891.1"/>
    </source>
</evidence>
<dbReference type="PROSITE" id="PS00518">
    <property type="entry name" value="ZF_RING_1"/>
    <property type="match status" value="1"/>
</dbReference>
<dbReference type="InterPro" id="IPR013083">
    <property type="entry name" value="Znf_RING/FYVE/PHD"/>
</dbReference>
<dbReference type="InterPro" id="IPR001841">
    <property type="entry name" value="Znf_RING"/>
</dbReference>
<evidence type="ECO:0000256" key="8">
    <source>
        <dbReference type="ARBA" id="ARBA00022833"/>
    </source>
</evidence>
<dbReference type="SUPFAM" id="SSF49854">
    <property type="entry name" value="Spermadhesin, CUB domain"/>
    <property type="match status" value="1"/>
</dbReference>
<keyword evidence="12" id="KW-0732">Signal</keyword>
<evidence type="ECO:0000256" key="10">
    <source>
        <dbReference type="SAM" id="MobiDB-lite"/>
    </source>
</evidence>
<dbReference type="InterPro" id="IPR044066">
    <property type="entry name" value="TRIAD_supradom"/>
</dbReference>
<keyword evidence="11" id="KW-1133">Transmembrane helix</keyword>
<reference evidence="16" key="1">
    <citation type="journal article" date="2023" name="Commun. Biol.">
        <title>Genome analysis of Parmales, the sister group of diatoms, reveals the evolutionary specialization of diatoms from phago-mixotrophs to photoautotrophs.</title>
        <authorList>
            <person name="Ban H."/>
            <person name="Sato S."/>
            <person name="Yoshikawa S."/>
            <person name="Yamada K."/>
            <person name="Nakamura Y."/>
            <person name="Ichinomiya M."/>
            <person name="Sato N."/>
            <person name="Blanc-Mathieu R."/>
            <person name="Endo H."/>
            <person name="Kuwata A."/>
            <person name="Ogata H."/>
        </authorList>
    </citation>
    <scope>NUCLEOTIDE SEQUENCE [LARGE SCALE GENOMIC DNA]</scope>
    <source>
        <strain evidence="16">NIES 3699</strain>
    </source>
</reference>
<gene>
    <name evidence="15" type="ORF">TrVE_jg7991</name>
</gene>
<evidence type="ECO:0000259" key="14">
    <source>
        <dbReference type="PROSITE" id="PS51873"/>
    </source>
</evidence>
<dbReference type="SUPFAM" id="SSF57850">
    <property type="entry name" value="RING/U-box"/>
    <property type="match status" value="2"/>
</dbReference>
<feature type="signal peptide" evidence="12">
    <location>
        <begin position="1"/>
        <end position="26"/>
    </location>
</feature>
<dbReference type="PROSITE" id="PS50089">
    <property type="entry name" value="ZF_RING_2"/>
    <property type="match status" value="1"/>
</dbReference>
<name>A0A9W7BF34_9STRA</name>
<evidence type="ECO:0000256" key="1">
    <source>
        <dbReference type="ARBA" id="ARBA00001798"/>
    </source>
</evidence>
<evidence type="ECO:0000313" key="16">
    <source>
        <dbReference type="Proteomes" id="UP001165160"/>
    </source>
</evidence>
<feature type="region of interest" description="Disordered" evidence="10">
    <location>
        <begin position="1709"/>
        <end position="1740"/>
    </location>
</feature>
<keyword evidence="11" id="KW-0472">Membrane</keyword>
<keyword evidence="16" id="KW-1185">Reference proteome</keyword>
<feature type="domain" description="RING-type" evidence="13">
    <location>
        <begin position="1384"/>
        <end position="1430"/>
    </location>
</feature>
<dbReference type="InterPro" id="IPR017907">
    <property type="entry name" value="Znf_RING_CS"/>
</dbReference>
<dbReference type="Proteomes" id="UP001165160">
    <property type="component" value="Unassembled WGS sequence"/>
</dbReference>
<dbReference type="Gene3D" id="3.30.40.10">
    <property type="entry name" value="Zinc/RING finger domain, C3HC4 (zinc finger)"/>
    <property type="match status" value="1"/>
</dbReference>
<keyword evidence="11" id="KW-0812">Transmembrane</keyword>
<evidence type="ECO:0000256" key="11">
    <source>
        <dbReference type="SAM" id="Phobius"/>
    </source>
</evidence>
<dbReference type="Pfam" id="PF01485">
    <property type="entry name" value="IBR"/>
    <property type="match status" value="1"/>
</dbReference>
<comment type="catalytic activity">
    <reaction evidence="1">
        <text>[E2 ubiquitin-conjugating enzyme]-S-ubiquitinyl-L-cysteine + [acceptor protein]-L-lysine = [E2 ubiquitin-conjugating enzyme]-L-cysteine + [acceptor protein]-N(6)-ubiquitinyl-L-lysine.</text>
        <dbReference type="EC" id="2.3.2.31"/>
    </reaction>
</comment>
<keyword evidence="7" id="KW-0833">Ubl conjugation pathway</keyword>
<dbReference type="GO" id="GO:0061630">
    <property type="term" value="F:ubiquitin protein ligase activity"/>
    <property type="evidence" value="ECO:0007669"/>
    <property type="project" value="UniProtKB-EC"/>
</dbReference>
<feature type="domain" description="RING-type" evidence="14">
    <location>
        <begin position="1380"/>
        <end position="1593"/>
    </location>
</feature>
<feature type="transmembrane region" description="Helical" evidence="11">
    <location>
        <begin position="1317"/>
        <end position="1337"/>
    </location>
</feature>
<keyword evidence="3" id="KW-0808">Transferase</keyword>
<evidence type="ECO:0000256" key="9">
    <source>
        <dbReference type="PROSITE-ProRule" id="PRU00175"/>
    </source>
</evidence>
<feature type="region of interest" description="Disordered" evidence="10">
    <location>
        <begin position="1752"/>
        <end position="1795"/>
    </location>
</feature>
<keyword evidence="5" id="KW-0677">Repeat</keyword>
<organism evidence="15 16">
    <name type="scientific">Triparma verrucosa</name>
    <dbReference type="NCBI Taxonomy" id="1606542"/>
    <lineage>
        <taxon>Eukaryota</taxon>
        <taxon>Sar</taxon>
        <taxon>Stramenopiles</taxon>
        <taxon>Ochrophyta</taxon>
        <taxon>Bolidophyceae</taxon>
        <taxon>Parmales</taxon>
        <taxon>Triparmaceae</taxon>
        <taxon>Triparma</taxon>
    </lineage>
</organism>
<dbReference type="Gene3D" id="2.60.120.290">
    <property type="entry name" value="Spermadhesin, CUB domain"/>
    <property type="match status" value="1"/>
</dbReference>
<feature type="compositionally biased region" description="Low complexity" evidence="10">
    <location>
        <begin position="1785"/>
        <end position="1795"/>
    </location>
</feature>
<dbReference type="GO" id="GO:0016567">
    <property type="term" value="P:protein ubiquitination"/>
    <property type="evidence" value="ECO:0007669"/>
    <property type="project" value="InterPro"/>
</dbReference>
<keyword evidence="4" id="KW-0479">Metal-binding</keyword>
<dbReference type="InterPro" id="IPR002867">
    <property type="entry name" value="IBR_dom"/>
</dbReference>
<evidence type="ECO:0000256" key="6">
    <source>
        <dbReference type="ARBA" id="ARBA00022771"/>
    </source>
</evidence>
<dbReference type="EMBL" id="BRXX01000099">
    <property type="protein sequence ID" value="GMH89891.1"/>
    <property type="molecule type" value="Genomic_DNA"/>
</dbReference>
<dbReference type="GO" id="GO:0008270">
    <property type="term" value="F:zinc ion binding"/>
    <property type="evidence" value="ECO:0007669"/>
    <property type="project" value="UniProtKB-KW"/>
</dbReference>
<protein>
    <recommendedName>
        <fullName evidence="2">RBR-type E3 ubiquitin transferase</fullName>
        <ecNumber evidence="2">2.3.2.31</ecNumber>
    </recommendedName>
</protein>
<dbReference type="CDD" id="cd20335">
    <property type="entry name" value="BRcat_RBR"/>
    <property type="match status" value="1"/>
</dbReference>
<sequence>MIPSPSPPRLLLLLLLFLLNTSPTFAATCRGGFGSSLSTDGTVRSSSTETSIKFYGWNRNSADTKCYFVLAPSPPPQYIDVSIETLPSFPGLLRFLTQESPDASIVLATQLASGVVKPFRSHSSTLTIEWDSTSDGDSEFNMRLSYSSPTYNPTVKGTGLNSVLYPRFDPSIFGQVYNNANGTDALMLLHQASGIISSPTVYANPDFSDRHGETSEKVLNPLLDYRWLITKEASDSKRLSSKVTLMCDDMYLPDPGDSITVYDGDSTDDTILSFIQGTECPEEWIMSTLTASSSMLIVLRTDDEDYRGEFQFRWNADGEGARCSNQFPIEYTMTSGKFTDGTNSKSEMWRSTYCTWIVKPTGEPETVSIYFNRLGIKNSASMEIFEGFEMSSANLLFSCNGCSKVAPMAFETLKKGFTITMDSKSTPGSGQDDSWGFEIEYYSSVEQPVGAGDKTTNLISGSSVAIIPPPPTSSPPVGLRTFPKNVYEWIISPPDLEDQVDDVVYVSFSRLDLPCTAGKRPNITVIDPTGTMGNPLYTTLDCDALLPYRWFPSPRSAQILLHGKGAQGDIEFGYLSRASPYKCNYPDNEESAVLRHPSFKILQDNDWAGGVPSVLQCTWRISPNGADGWTGAFEYLDLRDGGWVEIFDKDNSTVWSCDGCMIGPGKVKVQSGGGIRYGSLGGEAAGFVFWYHGHYDSDTYGIGNKREKVDSTFGVGVAFPTRTLASTASPPGLVDYWIEIPCPEDTLTIYPNMLDLPAGATIGVYHGSSKQFLLNLTSSTYLSEWITIDDNAHIRVDSPAQPFEFSFMHHSYYSTYYPTLTSHCGLPFPSIDLGGPSFLFSDGSKHVALPFQSCTWKLKNAVLTFERNRHPYGHLSVYDGENLLFECKRCSHLPDSFVIMDGRVEYSTGNKSTLLLEDGEAEVGIREGFEAFYRSNAAPKAFLPTWAGDSWETNSVNEQDWETLTMPGTVTNNRNEMEKWIWKVELGGLEEAKTSLKVGDVRGKGCGSDVENHEVDLSGQRIAQAQSLDLIKTCGILDRSATRNATDLVLEGHNLKFDAFGSSTKRVAYTNLPTIGDRRYYAEEESDVNGTKTVKPVCRHDFEMMVNENVSDAFGPAIPQAATCQFLLSPKDRPVEAKYVNIKLREIDFPASHSFGVFAGASELGRPLFLCGPDYVFQPPVESDTMYSNPYESHGPIPPPDIADGFLDFWAPLWWEKMDYYQQLIGFSSTCNEAPFQALRSSCGSMFVKMSTNQTSLDSNMNSSTLPKFEADLYWSGRKTAEEMLDVPWTKCFDDPLWEAEPVVYEEPVYILVFKTLGYFFSGCLLIAMIGGTYYYFEYWLPNQHLRDAKKTVVKMVKAKKIPHAPYTPIMNMLKNKFLKVGECSICFGDEKTFRLDGCGHQVCPDCLRSYVHTALGDASMFPIKCPMHHTGCLTVIEPKFGQRVLNKDEYERFNLFNDRAVFGDGMACIFCGNFVIFPDRMGGVMVACPYCRQRFCMKCKVAWHVGVDCTEEGKDELEEWRKAHGATRCPGCFKVIEKDDAETCNHMVHKATDSIPCIQERTDFCYCCGLEVTPDYPHYEQINPSVNHFPDGVYNDCRVVLEGFSVAIQNKPSNRRRHSTARAGRRNRGADSGGGDDRGGARRRHTEAAGRGGGRRNTALVVPVDLRAALEPPRQEIERPVRIEELDDDQGIRDNNLGAIENVEETRTSRIAQARAERHGRNAQRYRARENNSQEAEDEQLLRETAALANRATAGGHHRRRHSTHGVGGTGRPPAGSPSRLRQRNNTQMNRNNR</sequence>
<keyword evidence="8" id="KW-0862">Zinc</keyword>
<dbReference type="InterPro" id="IPR031127">
    <property type="entry name" value="E3_UB_ligase_RBR"/>
</dbReference>
<dbReference type="PROSITE" id="PS51873">
    <property type="entry name" value="TRIAD"/>
    <property type="match status" value="1"/>
</dbReference>
<proteinExistence type="predicted"/>
<dbReference type="SMART" id="SM00647">
    <property type="entry name" value="IBR"/>
    <property type="match status" value="1"/>
</dbReference>
<evidence type="ECO:0000256" key="3">
    <source>
        <dbReference type="ARBA" id="ARBA00022679"/>
    </source>
</evidence>
<accession>A0A9W7BF34</accession>
<evidence type="ECO:0000256" key="5">
    <source>
        <dbReference type="ARBA" id="ARBA00022737"/>
    </source>
</evidence>
<evidence type="ECO:0000256" key="12">
    <source>
        <dbReference type="SAM" id="SignalP"/>
    </source>
</evidence>
<dbReference type="InterPro" id="IPR035914">
    <property type="entry name" value="Sperma_CUB_dom_sf"/>
</dbReference>
<feature type="chain" id="PRO_5040955830" description="RBR-type E3 ubiquitin transferase" evidence="12">
    <location>
        <begin position="27"/>
        <end position="1795"/>
    </location>
</feature>
<keyword evidence="6 9" id="KW-0863">Zinc-finger</keyword>
<dbReference type="EC" id="2.3.2.31" evidence="2"/>
<evidence type="ECO:0000256" key="7">
    <source>
        <dbReference type="ARBA" id="ARBA00022786"/>
    </source>
</evidence>
<feature type="compositionally biased region" description="Basic residues" evidence="10">
    <location>
        <begin position="1614"/>
        <end position="1628"/>
    </location>
</feature>
<evidence type="ECO:0000256" key="2">
    <source>
        <dbReference type="ARBA" id="ARBA00012251"/>
    </source>
</evidence>
<evidence type="ECO:0000259" key="13">
    <source>
        <dbReference type="PROSITE" id="PS50089"/>
    </source>
</evidence>
<evidence type="ECO:0000256" key="4">
    <source>
        <dbReference type="ARBA" id="ARBA00022723"/>
    </source>
</evidence>
<feature type="region of interest" description="Disordered" evidence="10">
    <location>
        <begin position="1611"/>
        <end position="1657"/>
    </location>
</feature>
<dbReference type="PANTHER" id="PTHR11685">
    <property type="entry name" value="RBR FAMILY RING FINGER AND IBR DOMAIN-CONTAINING"/>
    <property type="match status" value="1"/>
</dbReference>